<dbReference type="InterPro" id="IPR033485">
    <property type="entry name" value="EMSY-LIKE_plant"/>
</dbReference>
<dbReference type="OrthoDB" id="663550at2759"/>
<feature type="compositionally biased region" description="Low complexity" evidence="3">
    <location>
        <begin position="262"/>
        <end position="278"/>
    </location>
</feature>
<evidence type="ECO:0000256" key="2">
    <source>
        <dbReference type="ARBA" id="ARBA00023242"/>
    </source>
</evidence>
<evidence type="ECO:0000256" key="3">
    <source>
        <dbReference type="SAM" id="MobiDB-lite"/>
    </source>
</evidence>
<dbReference type="Pfam" id="PF03735">
    <property type="entry name" value="ENT"/>
    <property type="match status" value="1"/>
</dbReference>
<dbReference type="SMART" id="SM00743">
    <property type="entry name" value="Agenet"/>
    <property type="match status" value="2"/>
</dbReference>
<gene>
    <name evidence="5" type="ORF">BAE44_0011870</name>
</gene>
<dbReference type="EMBL" id="LWDX02033204">
    <property type="protein sequence ID" value="OEL27112.1"/>
    <property type="molecule type" value="Genomic_DNA"/>
</dbReference>
<dbReference type="SUPFAM" id="SSF158639">
    <property type="entry name" value="ENT-like"/>
    <property type="match status" value="1"/>
</dbReference>
<organism evidence="5 6">
    <name type="scientific">Dichanthelium oligosanthes</name>
    <dbReference type="NCBI Taxonomy" id="888268"/>
    <lineage>
        <taxon>Eukaryota</taxon>
        <taxon>Viridiplantae</taxon>
        <taxon>Streptophyta</taxon>
        <taxon>Embryophyta</taxon>
        <taxon>Tracheophyta</taxon>
        <taxon>Spermatophyta</taxon>
        <taxon>Magnoliopsida</taxon>
        <taxon>Liliopsida</taxon>
        <taxon>Poales</taxon>
        <taxon>Poaceae</taxon>
        <taxon>PACMAD clade</taxon>
        <taxon>Panicoideae</taxon>
        <taxon>Panicodae</taxon>
        <taxon>Paniceae</taxon>
        <taxon>Dichantheliinae</taxon>
        <taxon>Dichanthelium</taxon>
    </lineage>
</organism>
<evidence type="ECO:0000259" key="4">
    <source>
        <dbReference type="PROSITE" id="PS51138"/>
    </source>
</evidence>
<feature type="region of interest" description="Disordered" evidence="3">
    <location>
        <begin position="235"/>
        <end position="305"/>
    </location>
</feature>
<sequence length="404" mass="45002">MRIRKGSQVEVWTQDAASPVGAWRVGEVTWGNGHSYTLRWDDGDGEVSGRISRKSVRPRPPPAPVPLDLDAGDMVEVFDDDGCLWKCAEVQGAAVDGNHRFDVKVVGAAKVLTVPPQRLRIRQVLRDDDVWVKLHKDNQITVQSTIPFHANGGNFGMGIGRGKGGYKSVLAGFNPLLQKRSFGMFGSNTIANGKRFEDTTKRLCAKEEPRYEAEVIVPNVCLNKQDEMSGEYYDVLGTRSDSDDGHQQQHENEVDDEESDSESASSSDDSSSDSSNSDSRTRSIEAGEDCAAAPASRPCNDQKADQLQPIKKEHCDNIAESRVIKRETLNNQKATVQERIRRLELEAYTSLMRVFHEYGNALSWEKVELLSDLRGHLHISNDEHLQVLNVILNREGRFAASRKV</sequence>
<dbReference type="GO" id="GO:0005634">
    <property type="term" value="C:nucleus"/>
    <property type="evidence" value="ECO:0007669"/>
    <property type="project" value="UniProtKB-SubCell"/>
</dbReference>
<dbReference type="InterPro" id="IPR036142">
    <property type="entry name" value="ENT_dom-like_sf"/>
</dbReference>
<comment type="caution">
    <text evidence="5">The sequence shown here is derived from an EMBL/GenBank/DDBJ whole genome shotgun (WGS) entry which is preliminary data.</text>
</comment>
<protein>
    <recommendedName>
        <fullName evidence="4">ENT domain-containing protein</fullName>
    </recommendedName>
</protein>
<feature type="region of interest" description="Disordered" evidence="3">
    <location>
        <begin position="47"/>
        <end position="68"/>
    </location>
</feature>
<keyword evidence="6" id="KW-1185">Reference proteome</keyword>
<reference evidence="5 6" key="1">
    <citation type="submission" date="2016-09" db="EMBL/GenBank/DDBJ databases">
        <title>The draft genome of Dichanthelium oligosanthes: A C3 panicoid grass species.</title>
        <authorList>
            <person name="Studer A.J."/>
            <person name="Schnable J.C."/>
            <person name="Brutnell T.P."/>
        </authorList>
    </citation>
    <scope>NUCLEOTIDE SEQUENCE [LARGE SCALE GENOMIC DNA]</scope>
    <source>
        <strain evidence="6">cv. Kellogg 1175</strain>
        <tissue evidence="5">Leaf</tissue>
    </source>
</reference>
<dbReference type="InterPro" id="IPR008395">
    <property type="entry name" value="Agenet-like_dom"/>
</dbReference>
<dbReference type="InterPro" id="IPR014002">
    <property type="entry name" value="Agenet_dom_plant"/>
</dbReference>
<dbReference type="Gene3D" id="1.10.1240.40">
    <property type="entry name" value="ENT domain"/>
    <property type="match status" value="1"/>
</dbReference>
<dbReference type="PROSITE" id="PS51138">
    <property type="entry name" value="ENT"/>
    <property type="match status" value="1"/>
</dbReference>
<dbReference type="PANTHER" id="PTHR33432:SF35">
    <property type="entry name" value="OS01G0611200 PROTEIN"/>
    <property type="match status" value="1"/>
</dbReference>
<accession>A0A1E5VPX5</accession>
<evidence type="ECO:0000256" key="1">
    <source>
        <dbReference type="ARBA" id="ARBA00004123"/>
    </source>
</evidence>
<dbReference type="Pfam" id="PF05641">
    <property type="entry name" value="Agenet"/>
    <property type="match status" value="1"/>
</dbReference>
<evidence type="ECO:0000313" key="6">
    <source>
        <dbReference type="Proteomes" id="UP000095767"/>
    </source>
</evidence>
<dbReference type="PANTHER" id="PTHR33432">
    <property type="entry name" value="PROTEIN EMSY-LIKE 4"/>
    <property type="match status" value="1"/>
</dbReference>
<feature type="compositionally biased region" description="Basic and acidic residues" evidence="3">
    <location>
        <begin position="240"/>
        <end position="252"/>
    </location>
</feature>
<dbReference type="InterPro" id="IPR005491">
    <property type="entry name" value="ENT_dom"/>
</dbReference>
<dbReference type="STRING" id="888268.A0A1E5VPX5"/>
<dbReference type="GO" id="GO:0050832">
    <property type="term" value="P:defense response to fungus"/>
    <property type="evidence" value="ECO:0007669"/>
    <property type="project" value="InterPro"/>
</dbReference>
<proteinExistence type="predicted"/>
<keyword evidence="2" id="KW-0539">Nucleus</keyword>
<dbReference type="AlphaFoldDB" id="A0A1E5VPX5"/>
<evidence type="ECO:0000313" key="5">
    <source>
        <dbReference type="EMBL" id="OEL27112.1"/>
    </source>
</evidence>
<feature type="domain" description="ENT" evidence="4">
    <location>
        <begin position="336"/>
        <end position="404"/>
    </location>
</feature>
<dbReference type="Proteomes" id="UP000095767">
    <property type="component" value="Unassembled WGS sequence"/>
</dbReference>
<comment type="subcellular location">
    <subcellularLocation>
        <location evidence="1">Nucleus</location>
    </subcellularLocation>
</comment>
<dbReference type="SMART" id="SM01191">
    <property type="entry name" value="ENT"/>
    <property type="match status" value="1"/>
</dbReference>
<name>A0A1E5VPX5_9POAL</name>